<dbReference type="EMBL" id="PJAI02000017">
    <property type="protein sequence ID" value="TYK64811.1"/>
    <property type="molecule type" value="Genomic_DNA"/>
</dbReference>
<protein>
    <recommendedName>
        <fullName evidence="4">Peptidoglycan-binding protein, CsiV</fullName>
    </recommendedName>
</protein>
<evidence type="ECO:0000313" key="3">
    <source>
        <dbReference type="Proteomes" id="UP000815846"/>
    </source>
</evidence>
<organism evidence="2 3">
    <name type="scientific">Colwellia echini</name>
    <dbReference type="NCBI Taxonomy" id="1982103"/>
    <lineage>
        <taxon>Bacteria</taxon>
        <taxon>Pseudomonadati</taxon>
        <taxon>Pseudomonadota</taxon>
        <taxon>Gammaproteobacteria</taxon>
        <taxon>Alteromonadales</taxon>
        <taxon>Colwelliaceae</taxon>
        <taxon>Colwellia</taxon>
    </lineage>
</organism>
<accession>A0ABY3MUK8</accession>
<dbReference type="Proteomes" id="UP000815846">
    <property type="component" value="Unassembled WGS sequence"/>
</dbReference>
<name>A0ABY3MUK8_9GAMM</name>
<keyword evidence="3" id="KW-1185">Reference proteome</keyword>
<dbReference type="InterPro" id="IPR021241">
    <property type="entry name" value="CsiV"/>
</dbReference>
<sequence>MKYNLINASNLPFKRRFTSTTLASLVTSTLASFCLFSGQSVFAADNDTEEGNGRWFEIEIILFKHVNTNSSEKPEQFTPNNLTDKKKNAFDLLTPYIQPNIATLKQLLPSCEQSHPALPYNISLAPFSLDNPVDENSDVNSPDSLSESSTEALINNDSTLRNVSSNNYANETIHSAVNSENANMSVSIISTSFKEKSQALLDINEQSQTANQPLTIYTQYPSHYISQSQTPLCIIPTATITQNLTVEQLESFNVDSFPIEEFKTTVDGLEQWQADETDEIIWASNTPYLISEDSLQLKSIANRIKRSRNYQSLLHFGWRQIGEDRRQAKAIKVFAGENLDLHYQEAITQQKLNSETVNKDAVKEGSAQGTTVLSIEEQKIEQVKQQQLNHIFEQFSLLTDTDTETAANTEQVKRLVAELTYAIDEPNQNLITNNTVNNTTSITPPPQPWMLDGLFKVHLDHYLYINTEFNIAEKKHTLVKTTNNNFTNKSNSDNSQYEIASFKQDRRVITGEIHYFDHPSMGMVVQIRRFDPTKPAAEAVTQAKK</sequence>
<proteinExistence type="predicted"/>
<reference evidence="2 3" key="1">
    <citation type="submission" date="2019-08" db="EMBL/GenBank/DDBJ databases">
        <title>Microbe sample from Colwellia echini.</title>
        <authorList>
            <person name="Christiansen L."/>
            <person name="Pathiraja D."/>
            <person name="Schultz-Johansen M."/>
            <person name="Choi I.-G."/>
            <person name="Stougaard P."/>
        </authorList>
    </citation>
    <scope>NUCLEOTIDE SEQUENCE [LARGE SCALE GENOMIC DNA]</scope>
    <source>
        <strain evidence="2 3">A3</strain>
    </source>
</reference>
<dbReference type="RefSeq" id="WP_101343914.1">
    <property type="nucleotide sequence ID" value="NZ_PJAI02000017.1"/>
</dbReference>
<dbReference type="Pfam" id="PF10972">
    <property type="entry name" value="CsiV"/>
    <property type="match status" value="1"/>
</dbReference>
<feature type="signal peptide" evidence="1">
    <location>
        <begin position="1"/>
        <end position="43"/>
    </location>
</feature>
<evidence type="ECO:0000256" key="1">
    <source>
        <dbReference type="SAM" id="SignalP"/>
    </source>
</evidence>
<comment type="caution">
    <text evidence="2">The sequence shown here is derived from an EMBL/GenBank/DDBJ whole genome shotgun (WGS) entry which is preliminary data.</text>
</comment>
<gene>
    <name evidence="2" type="ORF">CWS31_013390</name>
</gene>
<evidence type="ECO:0000313" key="2">
    <source>
        <dbReference type="EMBL" id="TYK64811.1"/>
    </source>
</evidence>
<evidence type="ECO:0008006" key="4">
    <source>
        <dbReference type="Google" id="ProtNLM"/>
    </source>
</evidence>
<keyword evidence="1" id="KW-0732">Signal</keyword>
<feature type="chain" id="PRO_5047508193" description="Peptidoglycan-binding protein, CsiV" evidence="1">
    <location>
        <begin position="44"/>
        <end position="545"/>
    </location>
</feature>